<dbReference type="Gene3D" id="3.30.110.20">
    <property type="entry name" value="Alba-like domain"/>
    <property type="match status" value="1"/>
</dbReference>
<protein>
    <submittedName>
        <fullName evidence="1">Uncharacterized protein</fullName>
    </submittedName>
</protein>
<comment type="caution">
    <text evidence="1">The sequence shown here is derived from an EMBL/GenBank/DDBJ whole genome shotgun (WGS) entry which is preliminary data.</text>
</comment>
<name>A0A250X4S5_9CHLO</name>
<evidence type="ECO:0000313" key="1">
    <source>
        <dbReference type="EMBL" id="GAX78056.1"/>
    </source>
</evidence>
<reference evidence="1 2" key="1">
    <citation type="submission" date="2017-08" db="EMBL/GenBank/DDBJ databases">
        <title>Acidophilic green algal genome provides insights into adaptation to an acidic environment.</title>
        <authorList>
            <person name="Hirooka S."/>
            <person name="Hirose Y."/>
            <person name="Kanesaki Y."/>
            <person name="Higuchi S."/>
            <person name="Fujiwara T."/>
            <person name="Onuma R."/>
            <person name="Era A."/>
            <person name="Ohbayashi R."/>
            <person name="Uzuka A."/>
            <person name="Nozaki H."/>
            <person name="Yoshikawa H."/>
            <person name="Miyagishima S.Y."/>
        </authorList>
    </citation>
    <scope>NUCLEOTIDE SEQUENCE [LARGE SCALE GENOMIC DNA]</scope>
    <source>
        <strain evidence="1 2">NIES-2499</strain>
    </source>
</reference>
<sequence length="316" mass="35362">MIQASSCNRFGQVLERPRTFLLKKFILSKKIGRRMSIANNAMKYGYTNQHSHLDQDLSDMQEELRLQHLLGSSPYGPIELPPVNHSVTAKQRNFFYHTTGDPTGCDGGDIGSGQCELDWKTDPIDTMQQLRTCLLDKGNAVLTLQDSSPSLLLDAVSLLYLLNQDLRLEEDNKTIVLFQPSLRKSHNKNSFTLLVKKAQAPEMLQYQATHEICLTSVGYTAAACDAERVSMKAEVVDAVQNLTGKLDAHGMAQLKCAGPRSLIVAFKALKECRRIIKREGSFDLVAAPHIIQEKDVAIISFSCWRRRIQVVTSLSR</sequence>
<accession>A0A250X4S5</accession>
<organism evidence="1 2">
    <name type="scientific">Chlamydomonas eustigma</name>
    <dbReference type="NCBI Taxonomy" id="1157962"/>
    <lineage>
        <taxon>Eukaryota</taxon>
        <taxon>Viridiplantae</taxon>
        <taxon>Chlorophyta</taxon>
        <taxon>core chlorophytes</taxon>
        <taxon>Chlorophyceae</taxon>
        <taxon>CS clade</taxon>
        <taxon>Chlamydomonadales</taxon>
        <taxon>Chlamydomonadaceae</taxon>
        <taxon>Chlamydomonas</taxon>
    </lineage>
</organism>
<dbReference type="GO" id="GO:0003676">
    <property type="term" value="F:nucleic acid binding"/>
    <property type="evidence" value="ECO:0007669"/>
    <property type="project" value="InterPro"/>
</dbReference>
<proteinExistence type="predicted"/>
<dbReference type="AlphaFoldDB" id="A0A250X4S5"/>
<dbReference type="InterPro" id="IPR036882">
    <property type="entry name" value="Alba-like_dom_sf"/>
</dbReference>
<gene>
    <name evidence="1" type="ORF">CEUSTIGMA_g5498.t1</name>
</gene>
<evidence type="ECO:0000313" key="2">
    <source>
        <dbReference type="Proteomes" id="UP000232323"/>
    </source>
</evidence>
<keyword evidence="2" id="KW-1185">Reference proteome</keyword>
<dbReference type="Proteomes" id="UP000232323">
    <property type="component" value="Unassembled WGS sequence"/>
</dbReference>
<dbReference type="EMBL" id="BEGY01000029">
    <property type="protein sequence ID" value="GAX78056.1"/>
    <property type="molecule type" value="Genomic_DNA"/>
</dbReference>